<dbReference type="Gene3D" id="2.120.10.10">
    <property type="match status" value="1"/>
</dbReference>
<evidence type="ECO:0000313" key="3">
    <source>
        <dbReference type="Proteomes" id="UP000439983"/>
    </source>
</evidence>
<dbReference type="PANTHER" id="PTHR43752">
    <property type="entry name" value="BNR/ASP-BOX REPEAT FAMILY PROTEIN"/>
    <property type="match status" value="1"/>
</dbReference>
<dbReference type="AlphaFoldDB" id="A0A6N7LFF3"/>
<dbReference type="CDD" id="cd15482">
    <property type="entry name" value="Sialidase_non-viral"/>
    <property type="match status" value="1"/>
</dbReference>
<gene>
    <name evidence="2" type="ORF">GHK62_17690</name>
</gene>
<dbReference type="Pfam" id="PF13088">
    <property type="entry name" value="BNR_2"/>
    <property type="match status" value="1"/>
</dbReference>
<feature type="domain" description="Sialidase" evidence="1">
    <location>
        <begin position="44"/>
        <end position="366"/>
    </location>
</feature>
<dbReference type="SUPFAM" id="SSF50939">
    <property type="entry name" value="Sialidases"/>
    <property type="match status" value="1"/>
</dbReference>
<dbReference type="PANTHER" id="PTHR43752:SF2">
    <property type="entry name" value="BNR_ASP-BOX REPEAT FAMILY PROTEIN"/>
    <property type="match status" value="1"/>
</dbReference>
<dbReference type="GO" id="GO:0016787">
    <property type="term" value="F:hydrolase activity"/>
    <property type="evidence" value="ECO:0007669"/>
    <property type="project" value="UniProtKB-KW"/>
</dbReference>
<keyword evidence="3" id="KW-1185">Reference proteome</keyword>
<evidence type="ECO:0000313" key="2">
    <source>
        <dbReference type="EMBL" id="MQX16537.1"/>
    </source>
</evidence>
<comment type="caution">
    <text evidence="2">The sequence shown here is derived from an EMBL/GenBank/DDBJ whole genome shotgun (WGS) entry which is preliminary data.</text>
</comment>
<dbReference type="InterPro" id="IPR036278">
    <property type="entry name" value="Sialidase_sf"/>
</dbReference>
<evidence type="ECO:0000259" key="1">
    <source>
        <dbReference type="Pfam" id="PF13088"/>
    </source>
</evidence>
<dbReference type="OrthoDB" id="41724at2"/>
<dbReference type="Proteomes" id="UP000439983">
    <property type="component" value="Unassembled WGS sequence"/>
</dbReference>
<name>A0A6N7LFF3_SINTE</name>
<proteinExistence type="predicted"/>
<protein>
    <submittedName>
        <fullName evidence="2">Glycosyl hydrolase</fullName>
    </submittedName>
</protein>
<reference evidence="2 3" key="1">
    <citation type="journal article" date="2013" name="Genome Biol.">
        <title>Comparative genomics of the core and accessory genomes of 48 Sinorhizobium strains comprising five genospecies.</title>
        <authorList>
            <person name="Sugawara M."/>
            <person name="Epstein B."/>
            <person name="Badgley B.D."/>
            <person name="Unno T."/>
            <person name="Xu L."/>
            <person name="Reese J."/>
            <person name="Gyaneshwar P."/>
            <person name="Denny R."/>
            <person name="Mudge J."/>
            <person name="Bharti A.K."/>
            <person name="Farmer A.D."/>
            <person name="May G.D."/>
            <person name="Woodward J.E."/>
            <person name="Medigue C."/>
            <person name="Vallenet D."/>
            <person name="Lajus A."/>
            <person name="Rouy Z."/>
            <person name="Martinez-Vaz B."/>
            <person name="Tiffin P."/>
            <person name="Young N.D."/>
            <person name="Sadowsky M.J."/>
        </authorList>
    </citation>
    <scope>NUCLEOTIDE SEQUENCE [LARGE SCALE GENOMIC DNA]</scope>
    <source>
        <strain evidence="2 3">USDA4894</strain>
    </source>
</reference>
<organism evidence="2 3">
    <name type="scientific">Sinorhizobium terangae</name>
    <dbReference type="NCBI Taxonomy" id="110322"/>
    <lineage>
        <taxon>Bacteria</taxon>
        <taxon>Pseudomonadati</taxon>
        <taxon>Pseudomonadota</taxon>
        <taxon>Alphaproteobacteria</taxon>
        <taxon>Hyphomicrobiales</taxon>
        <taxon>Rhizobiaceae</taxon>
        <taxon>Sinorhizobium/Ensifer group</taxon>
        <taxon>Sinorhizobium</taxon>
    </lineage>
</organism>
<dbReference type="RefSeq" id="WP_153440467.1">
    <property type="nucleotide sequence ID" value="NZ_JACIGA010000008.1"/>
</dbReference>
<keyword evidence="2" id="KW-0378">Hydrolase</keyword>
<dbReference type="EMBL" id="WITC01000066">
    <property type="protein sequence ID" value="MQX16537.1"/>
    <property type="molecule type" value="Genomic_DNA"/>
</dbReference>
<sequence length="390" mass="42638">MTPEEIGRRMDGHVVRIEADREEAFLPSPRIHNHASFLAFLPDGSLACAWFAGTLEGKSDISIHLSTLAPGSSTWSNTVQVSDDPERSEQNPMIFVRPDGGVSLFHTAQPSGNQDESRVRERSLTLENGTLVSGQARDLGLAAGTFIRATIVRRDDGAWMLPLFLCNPRPGARWTGTHDTAAVAVSNDEGASWSVTEVPQSYGCVHMTIVPLDGNEMVAFFRRRQADFVYRSTSRDGGRSWTAPEATDVPNNNSSIAAIRLADGRVALLCNPVSSTTSSDRRESLYDELGEEDHRPNAEGGITPIWGVPRAPLTLCVSTDGGRTFPLRRVVEDGPGTCLSNNSLDGRNHELSYPAFLEDAEGNLHIAFTFHRRAIKYVRLAKGWIDGDPK</sequence>
<accession>A0A6N7LFF3</accession>
<dbReference type="InterPro" id="IPR011040">
    <property type="entry name" value="Sialidase"/>
</dbReference>